<name>A0ABY7YVJ4_9HYPH</name>
<protein>
    <recommendedName>
        <fullName evidence="1">Tetracyclin repressor SlmA-like C-terminal domain-containing protein</fullName>
    </recommendedName>
</protein>
<evidence type="ECO:0000313" key="2">
    <source>
        <dbReference type="EMBL" id="WDR05284.1"/>
    </source>
</evidence>
<dbReference type="Proteomes" id="UP001222118">
    <property type="component" value="Chromosome"/>
</dbReference>
<evidence type="ECO:0000313" key="3">
    <source>
        <dbReference type="Proteomes" id="UP001222118"/>
    </source>
</evidence>
<proteinExistence type="predicted"/>
<organism evidence="2 3">
    <name type="scientific">Devosia rhodophyticola</name>
    <dbReference type="NCBI Taxonomy" id="3026423"/>
    <lineage>
        <taxon>Bacteria</taxon>
        <taxon>Pseudomonadati</taxon>
        <taxon>Pseudomonadota</taxon>
        <taxon>Alphaproteobacteria</taxon>
        <taxon>Hyphomicrobiales</taxon>
        <taxon>Devosiaceae</taxon>
        <taxon>Devosia</taxon>
    </lineage>
</organism>
<dbReference type="InterPro" id="IPR041669">
    <property type="entry name" value="TetR_C_15"/>
</dbReference>
<reference evidence="2 3" key="1">
    <citation type="submission" date="2023-02" db="EMBL/GenBank/DDBJ databases">
        <title>Devosia chondri sp. nov., isolated from the phycosphere of marine algae.</title>
        <authorList>
            <person name="Kim J.M."/>
            <person name="Lee J.K."/>
            <person name="Choi B.J."/>
            <person name="Bayburt H."/>
            <person name="Jeon C.O."/>
        </authorList>
    </citation>
    <scope>NUCLEOTIDE SEQUENCE [LARGE SCALE GENOMIC DNA]</scope>
    <source>
        <strain evidence="2 3">G2-5</strain>
    </source>
</reference>
<dbReference type="Gene3D" id="1.10.357.10">
    <property type="entry name" value="Tetracycline Repressor, domain 2"/>
    <property type="match status" value="1"/>
</dbReference>
<dbReference type="Pfam" id="PF17918">
    <property type="entry name" value="TetR_C_15"/>
    <property type="match status" value="1"/>
</dbReference>
<feature type="domain" description="Tetracyclin repressor SlmA-like C-terminal" evidence="1">
    <location>
        <begin position="27"/>
        <end position="118"/>
    </location>
</feature>
<evidence type="ECO:0000259" key="1">
    <source>
        <dbReference type="Pfam" id="PF17918"/>
    </source>
</evidence>
<gene>
    <name evidence="2" type="ORF">PSQ90_13440</name>
</gene>
<sequence>MATVVDYYGEAFIERFAEAIAAMPGDTLAEAVDTLVDMAFDDHPQEPKLRRILIWIAPRVGRAEHRRALSVQVAGFVEDVLRQHRAALASDLALKDAATMREAVLETAAHRAIEDHPSSIAPGRLAIQCKV</sequence>
<keyword evidence="3" id="KW-1185">Reference proteome</keyword>
<dbReference type="EMBL" id="CP118247">
    <property type="protein sequence ID" value="WDR05284.1"/>
    <property type="molecule type" value="Genomic_DNA"/>
</dbReference>
<accession>A0ABY7YVJ4</accession>
<dbReference type="RefSeq" id="WP_282210803.1">
    <property type="nucleotide sequence ID" value="NZ_CP118247.1"/>
</dbReference>